<protein>
    <submittedName>
        <fullName evidence="2">T9SS type A sorting domain-containing protein</fullName>
    </submittedName>
</protein>
<dbReference type="InterPro" id="IPR026444">
    <property type="entry name" value="Secre_tail"/>
</dbReference>
<evidence type="ECO:0000256" key="1">
    <source>
        <dbReference type="ARBA" id="ARBA00022729"/>
    </source>
</evidence>
<evidence type="ECO:0000313" key="3">
    <source>
        <dbReference type="Proteomes" id="UP000323930"/>
    </source>
</evidence>
<keyword evidence="1" id="KW-0732">Signal</keyword>
<gene>
    <name evidence="2" type="ORF">FUA24_11015</name>
</gene>
<dbReference type="NCBIfam" id="TIGR04183">
    <property type="entry name" value="Por_Secre_tail"/>
    <property type="match status" value="1"/>
</dbReference>
<comment type="caution">
    <text evidence="2">The sequence shown here is derived from an EMBL/GenBank/DDBJ whole genome shotgun (WGS) entry which is preliminary data.</text>
</comment>
<reference evidence="2 3" key="1">
    <citation type="submission" date="2019-08" db="EMBL/GenBank/DDBJ databases">
        <title>Seonamhaeicola sediminis sp. nov., isolated from marine sediment.</title>
        <authorList>
            <person name="Cao W.R."/>
        </authorList>
    </citation>
    <scope>NUCLEOTIDE SEQUENCE [LARGE SCALE GENOMIC DNA]</scope>
    <source>
        <strain evidence="2 3">B011</strain>
    </source>
</reference>
<keyword evidence="3" id="KW-1185">Reference proteome</keyword>
<dbReference type="EMBL" id="VSDQ01000652">
    <property type="protein sequence ID" value="TYA76025.1"/>
    <property type="molecule type" value="Genomic_DNA"/>
</dbReference>
<sequence length="36" mass="4005">QGVIETESIPLNLNSGIYIFKIETQLSSISKKIVIK</sequence>
<organism evidence="2 3">
    <name type="scientific">Seonamhaeicola marinus</name>
    <dbReference type="NCBI Taxonomy" id="1912246"/>
    <lineage>
        <taxon>Bacteria</taxon>
        <taxon>Pseudomonadati</taxon>
        <taxon>Bacteroidota</taxon>
        <taxon>Flavobacteriia</taxon>
        <taxon>Flavobacteriales</taxon>
        <taxon>Flavobacteriaceae</taxon>
    </lineage>
</organism>
<feature type="non-terminal residue" evidence="2">
    <location>
        <position position="1"/>
    </location>
</feature>
<dbReference type="AlphaFoldDB" id="A0A5D0HXB9"/>
<dbReference type="Proteomes" id="UP000323930">
    <property type="component" value="Unassembled WGS sequence"/>
</dbReference>
<accession>A0A5D0HXB9</accession>
<proteinExistence type="predicted"/>
<dbReference type="OrthoDB" id="4535652at2"/>
<evidence type="ECO:0000313" key="2">
    <source>
        <dbReference type="EMBL" id="TYA76025.1"/>
    </source>
</evidence>
<name>A0A5D0HXB9_9FLAO</name>